<dbReference type="Proteomes" id="UP000182200">
    <property type="component" value="Unassembled WGS sequence"/>
</dbReference>
<evidence type="ECO:0000259" key="3">
    <source>
        <dbReference type="Pfam" id="PF01515"/>
    </source>
</evidence>
<dbReference type="InterPro" id="IPR002505">
    <property type="entry name" value="PTA_PTB"/>
</dbReference>
<keyword evidence="2" id="KW-0012">Acyltransferase</keyword>
<dbReference type="InterPro" id="IPR050500">
    <property type="entry name" value="Phos_Acetyltrans/Butyryltrans"/>
</dbReference>
<proteinExistence type="predicted"/>
<accession>A0ABP2AXY9</accession>
<dbReference type="PANTHER" id="PTHR43356:SF3">
    <property type="entry name" value="PHOSPHATE ACETYLTRANSFERASE"/>
    <property type="match status" value="1"/>
</dbReference>
<dbReference type="EMBL" id="CZVI01000042">
    <property type="protein sequence ID" value="CUS94057.1"/>
    <property type="molecule type" value="Genomic_DNA"/>
</dbReference>
<dbReference type="Pfam" id="PF01515">
    <property type="entry name" value="PTA_PTB"/>
    <property type="match status" value="1"/>
</dbReference>
<evidence type="ECO:0000256" key="1">
    <source>
        <dbReference type="ARBA" id="ARBA00022679"/>
    </source>
</evidence>
<evidence type="ECO:0000256" key="2">
    <source>
        <dbReference type="ARBA" id="ARBA00023315"/>
    </source>
</evidence>
<dbReference type="PANTHER" id="PTHR43356">
    <property type="entry name" value="PHOSPHATE ACETYLTRANSFERASE"/>
    <property type="match status" value="1"/>
</dbReference>
<reference evidence="4 5" key="1">
    <citation type="submission" date="2015-11" db="EMBL/GenBank/DDBJ databases">
        <authorList>
            <person name="Varghese N."/>
        </authorList>
    </citation>
    <scope>NUCLEOTIDE SEQUENCE [LARGE SCALE GENOMIC DNA]</scope>
    <source>
        <strain evidence="4 5">JGI-8</strain>
    </source>
</reference>
<dbReference type="Gene3D" id="3.40.50.10950">
    <property type="match status" value="1"/>
</dbReference>
<name>A0ABP2AXY9_9BACT</name>
<keyword evidence="5" id="KW-1185">Reference proteome</keyword>
<organism evidence="4 5">
    <name type="scientific">Candidatus Kryptonium thompsonii</name>
    <dbReference type="NCBI Taxonomy" id="1633631"/>
    <lineage>
        <taxon>Bacteria</taxon>
        <taxon>Pseudomonadati</taxon>
        <taxon>Candidatus Kryptoniota</taxon>
        <taxon>Candidatus Kryptonium</taxon>
    </lineage>
</organism>
<protein>
    <submittedName>
        <fullName evidence="4">Phosphate acetyl/butaryl transferase</fullName>
    </submittedName>
</protein>
<comment type="caution">
    <text evidence="4">The sequence shown here is derived from an EMBL/GenBank/DDBJ whole genome shotgun (WGS) entry which is preliminary data.</text>
</comment>
<feature type="domain" description="Phosphate acetyl/butaryl transferase" evidence="3">
    <location>
        <begin position="1"/>
        <end position="85"/>
    </location>
</feature>
<gene>
    <name evidence="4" type="ORF">JGI8_01918</name>
</gene>
<keyword evidence="1 4" id="KW-0808">Transferase</keyword>
<dbReference type="InterPro" id="IPR042112">
    <property type="entry name" value="P_AcTrfase_dom2"/>
</dbReference>
<dbReference type="GO" id="GO:0016740">
    <property type="term" value="F:transferase activity"/>
    <property type="evidence" value="ECO:0007669"/>
    <property type="project" value="UniProtKB-KW"/>
</dbReference>
<dbReference type="SUPFAM" id="SSF53659">
    <property type="entry name" value="Isocitrate/Isopropylmalate dehydrogenase-like"/>
    <property type="match status" value="1"/>
</dbReference>
<dbReference type="Gene3D" id="3.40.50.10750">
    <property type="entry name" value="Isocitrate/Isopropylmalate dehydrogenase-like"/>
    <property type="match status" value="1"/>
</dbReference>
<dbReference type="InterPro" id="IPR042113">
    <property type="entry name" value="P_AcTrfase_dom1"/>
</dbReference>
<sequence>MQADTAVVPEIIEEMYPFSALRGKGPANVLIFPDLNSANIAYKLVYRIGGADVIGPILMGMKKPVHVLQTGAEVNEIVNMAAIAVAEAIEKERVNGR</sequence>
<evidence type="ECO:0000313" key="5">
    <source>
        <dbReference type="Proteomes" id="UP000182200"/>
    </source>
</evidence>
<evidence type="ECO:0000313" key="4">
    <source>
        <dbReference type="EMBL" id="CUS94057.1"/>
    </source>
</evidence>